<organism evidence="2 3">
    <name type="scientific">Pleomorphomonas diazotrophica</name>
    <dbReference type="NCBI Taxonomy" id="1166257"/>
    <lineage>
        <taxon>Bacteria</taxon>
        <taxon>Pseudomonadati</taxon>
        <taxon>Pseudomonadota</taxon>
        <taxon>Alphaproteobacteria</taxon>
        <taxon>Hyphomicrobiales</taxon>
        <taxon>Pleomorphomonadaceae</taxon>
        <taxon>Pleomorphomonas</taxon>
    </lineage>
</organism>
<feature type="domain" description="HTH lysR-type" evidence="1">
    <location>
        <begin position="22"/>
        <end position="79"/>
    </location>
</feature>
<keyword evidence="3" id="KW-1185">Reference proteome</keyword>
<dbReference type="GO" id="GO:0003700">
    <property type="term" value="F:DNA-binding transcription factor activity"/>
    <property type="evidence" value="ECO:0007669"/>
    <property type="project" value="InterPro"/>
</dbReference>
<gene>
    <name evidence="2" type="ORF">CXZ10_03295</name>
</gene>
<dbReference type="InterPro" id="IPR000847">
    <property type="entry name" value="LysR_HTH_N"/>
</dbReference>
<dbReference type="SUPFAM" id="SSF46785">
    <property type="entry name" value="Winged helix' DNA-binding domain"/>
    <property type="match status" value="1"/>
</dbReference>
<evidence type="ECO:0000259" key="1">
    <source>
        <dbReference type="Pfam" id="PF00126"/>
    </source>
</evidence>
<protein>
    <submittedName>
        <fullName evidence="2">LysR family transcriptional regulator</fullName>
    </submittedName>
</protein>
<name>A0A1I4QUL2_9HYPH</name>
<dbReference type="Proteomes" id="UP000233491">
    <property type="component" value="Unassembled WGS sequence"/>
</dbReference>
<dbReference type="Gene3D" id="1.10.10.10">
    <property type="entry name" value="Winged helix-like DNA-binding domain superfamily/Winged helix DNA-binding domain"/>
    <property type="match status" value="1"/>
</dbReference>
<reference evidence="2 3" key="1">
    <citation type="submission" date="2017-12" db="EMBL/GenBank/DDBJ databases">
        <title>Anaerobic carbon monoxide metabolism by Pleomorphomonas carboxyditropha sp. nov., a new mesophilic hydrogenogenic carboxidotroph.</title>
        <authorList>
            <person name="Esquivel-Elizondo S."/>
            <person name="Krajmalnik-Brown R."/>
        </authorList>
    </citation>
    <scope>NUCLEOTIDE SEQUENCE [LARGE SCALE GENOMIC DNA]</scope>
    <source>
        <strain evidence="2 3">R5-392</strain>
    </source>
</reference>
<dbReference type="InterPro" id="IPR036390">
    <property type="entry name" value="WH_DNA-bd_sf"/>
</dbReference>
<dbReference type="RefSeq" id="WP_101287509.1">
    <property type="nucleotide sequence ID" value="NZ_FOUQ01000001.1"/>
</dbReference>
<dbReference type="InterPro" id="IPR036388">
    <property type="entry name" value="WH-like_DNA-bd_sf"/>
</dbReference>
<dbReference type="EMBL" id="PJNW01000002">
    <property type="protein sequence ID" value="PKR90416.1"/>
    <property type="molecule type" value="Genomic_DNA"/>
</dbReference>
<proteinExistence type="predicted"/>
<sequence>MIELRIQLRVDADTRIGPGKISLLEAIARAGSISAAARELEMTYRRAWELIDHMNKAFGQPLVVGHTGSAGGASLTALGSDVVRRFRLVEELARESAASHIAALDAAILTPGSVAASDADSQDDDLD</sequence>
<dbReference type="Pfam" id="PF00126">
    <property type="entry name" value="HTH_1"/>
    <property type="match status" value="1"/>
</dbReference>
<accession>A0A1I4QUL2</accession>
<evidence type="ECO:0000313" key="3">
    <source>
        <dbReference type="Proteomes" id="UP000233491"/>
    </source>
</evidence>
<evidence type="ECO:0000313" key="2">
    <source>
        <dbReference type="EMBL" id="PKR90416.1"/>
    </source>
</evidence>
<dbReference type="PANTHER" id="PTHR30432">
    <property type="entry name" value="TRANSCRIPTIONAL REGULATOR MODE"/>
    <property type="match status" value="1"/>
</dbReference>
<dbReference type="PANTHER" id="PTHR30432:SF1">
    <property type="entry name" value="DNA-BINDING TRANSCRIPTIONAL DUAL REGULATOR MODE"/>
    <property type="match status" value="1"/>
</dbReference>
<dbReference type="AlphaFoldDB" id="A0A1I4QUL2"/>
<comment type="caution">
    <text evidence="2">The sequence shown here is derived from an EMBL/GenBank/DDBJ whole genome shotgun (WGS) entry which is preliminary data.</text>
</comment>
<dbReference type="InterPro" id="IPR051815">
    <property type="entry name" value="Molybdate_resp_trans_reg"/>
</dbReference>